<gene>
    <name evidence="6" type="ORF">BRCON_2315</name>
</gene>
<reference evidence="6 7" key="1">
    <citation type="submission" date="2018-05" db="EMBL/GenBank/DDBJ databases">
        <title>A metagenomic window into the 2 km-deep terrestrial subsurface aquifer revealed taxonomically and functionally diverse microbial community comprising novel uncultured bacterial lineages.</title>
        <authorList>
            <person name="Kadnikov V.V."/>
            <person name="Mardanov A.V."/>
            <person name="Beletsky A.V."/>
            <person name="Banks D."/>
            <person name="Pimenov N.V."/>
            <person name="Frank Y.A."/>
            <person name="Karnachuk O.V."/>
            <person name="Ravin N.V."/>
        </authorList>
    </citation>
    <scope>NUCLEOTIDE SEQUENCE [LARGE SCALE GENOMIC DNA]</scope>
    <source>
        <strain evidence="6">BY</strain>
    </source>
</reference>
<dbReference type="EMBL" id="CP030759">
    <property type="protein sequence ID" value="AXA37092.1"/>
    <property type="molecule type" value="Genomic_DNA"/>
</dbReference>
<dbReference type="Pfam" id="PF13103">
    <property type="entry name" value="TonB_2"/>
    <property type="match status" value="1"/>
</dbReference>
<accession>A0A2Z4Y8U1</accession>
<dbReference type="Gene3D" id="3.30.1150.10">
    <property type="match status" value="1"/>
</dbReference>
<evidence type="ECO:0000256" key="5">
    <source>
        <dbReference type="SAM" id="MobiDB-lite"/>
    </source>
</evidence>
<keyword evidence="4" id="KW-0472">Membrane</keyword>
<evidence type="ECO:0000256" key="2">
    <source>
        <dbReference type="ARBA" id="ARBA00022692"/>
    </source>
</evidence>
<evidence type="ECO:0008006" key="8">
    <source>
        <dbReference type="Google" id="ProtNLM"/>
    </source>
</evidence>
<feature type="compositionally biased region" description="Low complexity" evidence="5">
    <location>
        <begin position="102"/>
        <end position="174"/>
    </location>
</feature>
<dbReference type="InterPro" id="IPR006260">
    <property type="entry name" value="TonB/TolA_C"/>
</dbReference>
<organism evidence="6 7">
    <name type="scientific">Sumerlaea chitinivorans</name>
    <dbReference type="NCBI Taxonomy" id="2250252"/>
    <lineage>
        <taxon>Bacteria</taxon>
        <taxon>Candidatus Sumerlaeota</taxon>
        <taxon>Candidatus Sumerlaeia</taxon>
        <taxon>Candidatus Sumerlaeales</taxon>
        <taxon>Candidatus Sumerlaeaceae</taxon>
        <taxon>Candidatus Sumerlaea</taxon>
    </lineage>
</organism>
<dbReference type="SUPFAM" id="SSF74653">
    <property type="entry name" value="TolA/TonB C-terminal domain"/>
    <property type="match status" value="1"/>
</dbReference>
<evidence type="ECO:0000313" key="7">
    <source>
        <dbReference type="Proteomes" id="UP000262583"/>
    </source>
</evidence>
<comment type="subcellular location">
    <subcellularLocation>
        <location evidence="1">Membrane</location>
        <topology evidence="1">Single-pass membrane protein</topology>
    </subcellularLocation>
</comment>
<proteinExistence type="predicted"/>
<dbReference type="GO" id="GO:0016020">
    <property type="term" value="C:membrane"/>
    <property type="evidence" value="ECO:0007669"/>
    <property type="project" value="UniProtKB-SubCell"/>
</dbReference>
<name>A0A2Z4Y8U1_SUMC1</name>
<feature type="region of interest" description="Disordered" evidence="5">
    <location>
        <begin position="58"/>
        <end position="205"/>
    </location>
</feature>
<protein>
    <recommendedName>
        <fullName evidence="8">Ferric siderophore transport system, periplasmic binding protein TonB</fullName>
    </recommendedName>
</protein>
<keyword evidence="3" id="KW-1133">Transmembrane helix</keyword>
<keyword evidence="2" id="KW-0812">Transmembrane</keyword>
<evidence type="ECO:0000256" key="1">
    <source>
        <dbReference type="ARBA" id="ARBA00004167"/>
    </source>
</evidence>
<evidence type="ECO:0000256" key="4">
    <source>
        <dbReference type="ARBA" id="ARBA00023136"/>
    </source>
</evidence>
<sequence>MVRYFKYSLLLHGLLFAMLAAWTFLAPERKHKNLQFVILPKGTSLNAVMTKEVVEAMNRPAPPGGAQSSPTASPTPTPSPVASVTPSPTQTAIQTQESARGTPEVSSATPASSPTPVLLTPTPTLSPTAAPTPTPAKTIAITPRATPTATASPKATKSPTPRATSTKATAKSTAQISPNTRPQQKGTPTKSAAKQTPKPTPKEKGIASAYELASAAPGGNRFTGVDLPRQTPAGATVGEALPGQEVGIPGVPEGVEGAPLPLDRNQSILSMLYTTRARMKIQSNFTVPPGVNDPNLTCVVEWEILRDGTIQNIRVVKSTGVAQYDACAIDALRKTGNLGPLPPEFGKSSIWTSLTFVFAGDNAEATTASPSPPPSR</sequence>
<dbReference type="Proteomes" id="UP000262583">
    <property type="component" value="Chromosome"/>
</dbReference>
<evidence type="ECO:0000313" key="6">
    <source>
        <dbReference type="EMBL" id="AXA37092.1"/>
    </source>
</evidence>
<evidence type="ECO:0000256" key="3">
    <source>
        <dbReference type="ARBA" id="ARBA00022989"/>
    </source>
</evidence>
<dbReference type="AlphaFoldDB" id="A0A2Z4Y8U1"/>
<feature type="compositionally biased region" description="Low complexity" evidence="5">
    <location>
        <begin position="80"/>
        <end position="91"/>
    </location>
</feature>
<dbReference type="NCBIfam" id="TIGR01352">
    <property type="entry name" value="tonB_Cterm"/>
    <property type="match status" value="1"/>
</dbReference>
<dbReference type="KEGG" id="schv:BRCON_2315"/>
<feature type="compositionally biased region" description="Polar residues" evidence="5">
    <location>
        <begin position="175"/>
        <end position="194"/>
    </location>
</feature>